<protein>
    <submittedName>
        <fullName evidence="6">Uncharacterized protein</fullName>
    </submittedName>
</protein>
<feature type="transmembrane region" description="Helical" evidence="5">
    <location>
        <begin position="406"/>
        <end position="429"/>
    </location>
</feature>
<dbReference type="AlphaFoldDB" id="A0A8J2PD09"/>
<comment type="caution">
    <text evidence="6">The sequence shown here is derived from an EMBL/GenBank/DDBJ whole genome shotgun (WGS) entry which is preliminary data.</text>
</comment>
<feature type="repeat" description="ANK" evidence="4">
    <location>
        <begin position="74"/>
        <end position="106"/>
    </location>
</feature>
<evidence type="ECO:0000256" key="2">
    <source>
        <dbReference type="ARBA" id="ARBA00023065"/>
    </source>
</evidence>
<keyword evidence="4" id="KW-0040">ANK repeat</keyword>
<sequence>MSRVFFQGFNPLHLACRGGHATVVGLLLSRSSELLESKDNSGRTGLHIAAVHGHNQMVEVLLGQGGEIDAVDKENWTPLHCAAKAGHGDVVKHLVESGASPLAKTTKGYSPIWFAAAENHNTVLQYLIKKEHDTYGLMEDKEFVYNLTVCGKNTNNEAIDEFILLSPAPVDVAAKLSNILNVLSAKEKERAKDLIAASSHCEAMAAELLSLAAGSESAGRLLRSVDRRGVQFLDVLIENEQKEVIAHSAVQRYLQELWVGSLTWSSWKLVLLFVTFLVIPPVWVAFSLPLGHRFNKIPIIKFMSYLTSHVYLIILLCLTSITPIYDVLRNDFTPYWMEWMLLAWLTGLIISEITNPSDKAGLGWIKVAVLIFSIFGVIMHCVGFAVPQRAWHPTLFYLRNQLFATAVLLACVQVLDFLSFHYLFGPWAIIIANLMTDLARFLAVLAIFMVGFSMVMAALNQPFAKRDINATLTAQAKLLTNGLPSGGNLGDIL</sequence>
<feature type="transmembrane region" description="Helical" evidence="5">
    <location>
        <begin position="269"/>
        <end position="290"/>
    </location>
</feature>
<keyword evidence="7" id="KW-1185">Reference proteome</keyword>
<dbReference type="GO" id="GO:0034703">
    <property type="term" value="C:cation channel complex"/>
    <property type="evidence" value="ECO:0007669"/>
    <property type="project" value="TreeGrafter"/>
</dbReference>
<dbReference type="PANTHER" id="PTHR10117:SF54">
    <property type="entry name" value="TRANSIENT RECEPTOR POTENTIAL-GAMMA PROTEIN"/>
    <property type="match status" value="1"/>
</dbReference>
<dbReference type="GO" id="GO:0070679">
    <property type="term" value="F:inositol 1,4,5 trisphosphate binding"/>
    <property type="evidence" value="ECO:0007669"/>
    <property type="project" value="TreeGrafter"/>
</dbReference>
<feature type="transmembrane region" description="Helical" evidence="5">
    <location>
        <begin position="336"/>
        <end position="355"/>
    </location>
</feature>
<dbReference type="Pfam" id="PF12796">
    <property type="entry name" value="Ank_2"/>
    <property type="match status" value="1"/>
</dbReference>
<keyword evidence="1" id="KW-0813">Transport</keyword>
<dbReference type="InterPro" id="IPR002110">
    <property type="entry name" value="Ankyrin_rpt"/>
</dbReference>
<keyword evidence="5" id="KW-0472">Membrane</keyword>
<keyword evidence="5" id="KW-0812">Transmembrane</keyword>
<dbReference type="PANTHER" id="PTHR10117">
    <property type="entry name" value="TRANSIENT RECEPTOR POTENTIAL CHANNEL"/>
    <property type="match status" value="1"/>
</dbReference>
<dbReference type="GO" id="GO:0005886">
    <property type="term" value="C:plasma membrane"/>
    <property type="evidence" value="ECO:0007669"/>
    <property type="project" value="TreeGrafter"/>
</dbReference>
<feature type="transmembrane region" description="Helical" evidence="5">
    <location>
        <begin position="441"/>
        <end position="459"/>
    </location>
</feature>
<dbReference type="OrthoDB" id="195446at2759"/>
<keyword evidence="2" id="KW-0406">Ion transport</keyword>
<keyword evidence="5" id="KW-1133">Transmembrane helix</keyword>
<dbReference type="PROSITE" id="PS50088">
    <property type="entry name" value="ANK_REPEAT"/>
    <property type="match status" value="3"/>
</dbReference>
<proteinExistence type="predicted"/>
<evidence type="ECO:0000313" key="7">
    <source>
        <dbReference type="Proteomes" id="UP000708208"/>
    </source>
</evidence>
<dbReference type="GO" id="GO:0015279">
    <property type="term" value="F:store-operated calcium channel activity"/>
    <property type="evidence" value="ECO:0007669"/>
    <property type="project" value="TreeGrafter"/>
</dbReference>
<evidence type="ECO:0000256" key="1">
    <source>
        <dbReference type="ARBA" id="ARBA00022448"/>
    </source>
</evidence>
<evidence type="ECO:0000313" key="6">
    <source>
        <dbReference type="EMBL" id="CAG7732426.1"/>
    </source>
</evidence>
<keyword evidence="3" id="KW-0407">Ion channel</keyword>
<dbReference type="PROSITE" id="PS50297">
    <property type="entry name" value="ANK_REP_REGION"/>
    <property type="match status" value="3"/>
</dbReference>
<name>A0A8J2PD09_9HEXA</name>
<feature type="transmembrane region" description="Helical" evidence="5">
    <location>
        <begin position="302"/>
        <end position="324"/>
    </location>
</feature>
<reference evidence="6" key="1">
    <citation type="submission" date="2021-06" db="EMBL/GenBank/DDBJ databases">
        <authorList>
            <person name="Hodson N. C."/>
            <person name="Mongue J. A."/>
            <person name="Jaron S. K."/>
        </authorList>
    </citation>
    <scope>NUCLEOTIDE SEQUENCE</scope>
</reference>
<evidence type="ECO:0000256" key="5">
    <source>
        <dbReference type="SAM" id="Phobius"/>
    </source>
</evidence>
<dbReference type="Pfam" id="PF00023">
    <property type="entry name" value="Ank"/>
    <property type="match status" value="1"/>
</dbReference>
<feature type="transmembrane region" description="Helical" evidence="5">
    <location>
        <begin position="367"/>
        <end position="386"/>
    </location>
</feature>
<feature type="repeat" description="ANK" evidence="4">
    <location>
        <begin position="41"/>
        <end position="73"/>
    </location>
</feature>
<dbReference type="Proteomes" id="UP000708208">
    <property type="component" value="Unassembled WGS sequence"/>
</dbReference>
<dbReference type="InterPro" id="IPR002153">
    <property type="entry name" value="TRPC_channel"/>
</dbReference>
<evidence type="ECO:0000256" key="4">
    <source>
        <dbReference type="PROSITE-ProRule" id="PRU00023"/>
    </source>
</evidence>
<gene>
    <name evidence="6" type="ORF">AFUS01_LOCUS20945</name>
</gene>
<accession>A0A8J2PD09</accession>
<dbReference type="GO" id="GO:0051480">
    <property type="term" value="P:regulation of cytosolic calcium ion concentration"/>
    <property type="evidence" value="ECO:0007669"/>
    <property type="project" value="TreeGrafter"/>
</dbReference>
<dbReference type="EMBL" id="CAJVCH010231239">
    <property type="protein sequence ID" value="CAG7732426.1"/>
    <property type="molecule type" value="Genomic_DNA"/>
</dbReference>
<evidence type="ECO:0000256" key="3">
    <source>
        <dbReference type="ARBA" id="ARBA00023303"/>
    </source>
</evidence>
<dbReference type="SMART" id="SM00248">
    <property type="entry name" value="ANK"/>
    <property type="match status" value="4"/>
</dbReference>
<feature type="repeat" description="ANK" evidence="4">
    <location>
        <begin position="7"/>
        <end position="39"/>
    </location>
</feature>
<organism evidence="6 7">
    <name type="scientific">Allacma fusca</name>
    <dbReference type="NCBI Taxonomy" id="39272"/>
    <lineage>
        <taxon>Eukaryota</taxon>
        <taxon>Metazoa</taxon>
        <taxon>Ecdysozoa</taxon>
        <taxon>Arthropoda</taxon>
        <taxon>Hexapoda</taxon>
        <taxon>Collembola</taxon>
        <taxon>Symphypleona</taxon>
        <taxon>Sminthuridae</taxon>
        <taxon>Allacma</taxon>
    </lineage>
</organism>